<organism evidence="1 2">
    <name type="scientific">Tenacibaculum maritimum NCIMB 2154</name>
    <dbReference type="NCBI Taxonomy" id="1349785"/>
    <lineage>
        <taxon>Bacteria</taxon>
        <taxon>Pseudomonadati</taxon>
        <taxon>Bacteroidota</taxon>
        <taxon>Flavobacteriia</taxon>
        <taxon>Flavobacteriales</taxon>
        <taxon>Flavobacteriaceae</taxon>
        <taxon>Tenacibaculum</taxon>
    </lineage>
</organism>
<sequence length="156" mass="18516">MQKYSLEIDDFSEPDYVLIGIHTALEDYKFTYLLNRKLKIQLSRANFDLDFHSNNNKAIFPVYQYIDEKLDHKWSLVSNIYREISIPKEKGLFKESDSITYLISEKKKVDFLLKLEGGFDYEFIVKTIEYINKIKQVVTSYQIEVGSLKSKEFLIF</sequence>
<gene>
    <name evidence="1" type="ORF">MARIT_0337</name>
</gene>
<accession>A0A2H1E6J1</accession>
<dbReference type="AlphaFoldDB" id="A0A2H1E6J1"/>
<reference evidence="1 2" key="1">
    <citation type="submission" date="2016-11" db="EMBL/GenBank/DDBJ databases">
        <authorList>
            <person name="Jaros S."/>
            <person name="Januszkiewicz K."/>
            <person name="Wedrychowicz H."/>
        </authorList>
    </citation>
    <scope>NUCLEOTIDE SEQUENCE [LARGE SCALE GENOMIC DNA]</scope>
    <source>
        <strain evidence="1">NCIMB 2154T</strain>
    </source>
</reference>
<dbReference type="GeneID" id="47721942"/>
<dbReference type="NCBIfam" id="NF033205">
    <property type="entry name" value="IPExxxVDY"/>
    <property type="match status" value="1"/>
</dbReference>
<evidence type="ECO:0008006" key="3">
    <source>
        <dbReference type="Google" id="ProtNLM"/>
    </source>
</evidence>
<dbReference type="OrthoDB" id="676614at2"/>
<protein>
    <recommendedName>
        <fullName evidence="3">IPExxxVDY family protein</fullName>
    </recommendedName>
</protein>
<proteinExistence type="predicted"/>
<evidence type="ECO:0000313" key="1">
    <source>
        <dbReference type="EMBL" id="SFZ80245.1"/>
    </source>
</evidence>
<dbReference type="RefSeq" id="WP_024740043.1">
    <property type="nucleotide sequence ID" value="NZ_BAUG01000003.1"/>
</dbReference>
<dbReference type="EMBL" id="LT634361">
    <property type="protein sequence ID" value="SFZ80245.1"/>
    <property type="molecule type" value="Genomic_DNA"/>
</dbReference>
<dbReference type="STRING" id="1349785.GCA_000509405_02651"/>
<keyword evidence="2" id="KW-1185">Reference proteome</keyword>
<dbReference type="KEGG" id="tmar:MARIT_0337"/>
<dbReference type="InterPro" id="IPR047690">
    <property type="entry name" value="IPExxxVDY_fam"/>
</dbReference>
<dbReference type="Proteomes" id="UP000231564">
    <property type="component" value="Chromosome MARIT"/>
</dbReference>
<evidence type="ECO:0000313" key="2">
    <source>
        <dbReference type="Proteomes" id="UP000231564"/>
    </source>
</evidence>
<name>A0A2H1E6J1_9FLAO</name>